<protein>
    <submittedName>
        <fullName evidence="2">Type I-E CRISPR-associated protein Cas7/Cse4/CasC</fullName>
    </submittedName>
</protein>
<evidence type="ECO:0000256" key="1">
    <source>
        <dbReference type="SAM" id="MobiDB-lite"/>
    </source>
</evidence>
<evidence type="ECO:0000313" key="2">
    <source>
        <dbReference type="EMBL" id="MBL6082427.1"/>
    </source>
</evidence>
<dbReference type="RefSeq" id="WP_202835700.1">
    <property type="nucleotide sequence ID" value="NZ_JAETWB010000068.1"/>
</dbReference>
<reference evidence="2 3" key="1">
    <citation type="submission" date="2021-01" db="EMBL/GenBank/DDBJ databases">
        <title>Belnapia mucosa sp. nov. and Belnapia arida sp. nov., isolated from the Tabernas Desert (Almeria, Spain).</title>
        <authorList>
            <person name="Molina-Menor E."/>
            <person name="Vidal-Verdu A."/>
            <person name="Calonge A."/>
            <person name="Satari L."/>
            <person name="Pereto J."/>
            <person name="Porcar M."/>
        </authorList>
    </citation>
    <scope>NUCLEOTIDE SEQUENCE [LARGE SCALE GENOMIC DNA]</scope>
    <source>
        <strain evidence="2 3">T18</strain>
    </source>
</reference>
<feature type="region of interest" description="Disordered" evidence="1">
    <location>
        <begin position="101"/>
        <end position="129"/>
    </location>
</feature>
<keyword evidence="3" id="KW-1185">Reference proteome</keyword>
<name>A0ABS1UCK9_9PROT</name>
<evidence type="ECO:0000313" key="3">
    <source>
        <dbReference type="Proteomes" id="UP000660885"/>
    </source>
</evidence>
<dbReference type="EMBL" id="JAETWB010000068">
    <property type="protein sequence ID" value="MBL6082427.1"/>
    <property type="molecule type" value="Genomic_DNA"/>
</dbReference>
<proteinExistence type="predicted"/>
<feature type="compositionally biased region" description="Basic and acidic residues" evidence="1">
    <location>
        <begin position="101"/>
        <end position="119"/>
    </location>
</feature>
<gene>
    <name evidence="2" type="primary">cas7e</name>
    <name evidence="2" type="ORF">JMJ56_31150</name>
</gene>
<organism evidence="2 3">
    <name type="scientific">Belnapia arida</name>
    <dbReference type="NCBI Taxonomy" id="2804533"/>
    <lineage>
        <taxon>Bacteria</taxon>
        <taxon>Pseudomonadati</taxon>
        <taxon>Pseudomonadota</taxon>
        <taxon>Alphaproteobacteria</taxon>
        <taxon>Acetobacterales</taxon>
        <taxon>Roseomonadaceae</taxon>
        <taxon>Belnapia</taxon>
    </lineage>
</organism>
<dbReference type="NCBIfam" id="TIGR01869">
    <property type="entry name" value="casC_Cse4"/>
    <property type="match status" value="1"/>
</dbReference>
<dbReference type="Pfam" id="PF09344">
    <property type="entry name" value="Cas_CT1975"/>
    <property type="match status" value="1"/>
</dbReference>
<accession>A0ABS1UCK9</accession>
<dbReference type="InterPro" id="IPR010148">
    <property type="entry name" value="CRISPR-assoc_prot_CT1975"/>
</dbReference>
<sequence length="405" mass="43301">MNFVQAHFLTSYAPSNLNRDDTGRNKTAIFGGEERLRTSSQNRKYWVREDFKLLKGDAALPLGVRGDRFAVQIRDALVDNGVDAAAAGAAAKAVLSAINGKEREKKAEEPPAEKPESKKNNRRKPGDAAQGSLNLESAALQFLSQTEISRAYAAAEKLARNPGTEVKAEDVLLHADTAVDIAMFGRTFAGNPSYNREAAVQVMHAITVHAATVEDDYFTALGDHRTADESGAVHVGENAFGSGVFYAYLCVNRALLISNLGGDATLADKAIAALIRSFATVTPGGKRSNFAAYSYASYVRIEKGNGQPRTLAGAFENAIRGNNIMADAVERLRTYAAKIDAVYGLTTEFRDVFVDEVEVTKPAETTEAASPGKTKAKAKAAANEAHPDTKARALLAEVIAFAKAA</sequence>
<comment type="caution">
    <text evidence="2">The sequence shown here is derived from an EMBL/GenBank/DDBJ whole genome shotgun (WGS) entry which is preliminary data.</text>
</comment>
<dbReference type="Proteomes" id="UP000660885">
    <property type="component" value="Unassembled WGS sequence"/>
</dbReference>